<reference evidence="1 2" key="1">
    <citation type="journal article" date="2019" name="Commun. Biol.">
        <title>The bagworm genome reveals a unique fibroin gene that provides high tensile strength.</title>
        <authorList>
            <person name="Kono N."/>
            <person name="Nakamura H."/>
            <person name="Ohtoshi R."/>
            <person name="Tomita M."/>
            <person name="Numata K."/>
            <person name="Arakawa K."/>
        </authorList>
    </citation>
    <scope>NUCLEOTIDE SEQUENCE [LARGE SCALE GENOMIC DNA]</scope>
</reference>
<evidence type="ECO:0000313" key="1">
    <source>
        <dbReference type="EMBL" id="GBP21301.1"/>
    </source>
</evidence>
<comment type="caution">
    <text evidence="1">The sequence shown here is derived from an EMBL/GenBank/DDBJ whole genome shotgun (WGS) entry which is preliminary data.</text>
</comment>
<gene>
    <name evidence="1" type="ORF">EVAR_11696_1</name>
</gene>
<name>A0A4C1U4Q9_EUMVA</name>
<proteinExistence type="predicted"/>
<dbReference type="Proteomes" id="UP000299102">
    <property type="component" value="Unassembled WGS sequence"/>
</dbReference>
<organism evidence="1 2">
    <name type="scientific">Eumeta variegata</name>
    <name type="common">Bagworm moth</name>
    <name type="synonym">Eumeta japonica</name>
    <dbReference type="NCBI Taxonomy" id="151549"/>
    <lineage>
        <taxon>Eukaryota</taxon>
        <taxon>Metazoa</taxon>
        <taxon>Ecdysozoa</taxon>
        <taxon>Arthropoda</taxon>
        <taxon>Hexapoda</taxon>
        <taxon>Insecta</taxon>
        <taxon>Pterygota</taxon>
        <taxon>Neoptera</taxon>
        <taxon>Endopterygota</taxon>
        <taxon>Lepidoptera</taxon>
        <taxon>Glossata</taxon>
        <taxon>Ditrysia</taxon>
        <taxon>Tineoidea</taxon>
        <taxon>Psychidae</taxon>
        <taxon>Oiketicinae</taxon>
        <taxon>Eumeta</taxon>
    </lineage>
</organism>
<dbReference type="AlphaFoldDB" id="A0A4C1U4Q9"/>
<protein>
    <submittedName>
        <fullName evidence="1">Uncharacterized protein</fullName>
    </submittedName>
</protein>
<sequence length="119" mass="12853">MTDTLSSTSTCPELSTLGGAGAGLLAGHAYAHWLATHHPSSTFYVKITPNKGSYCKISIRYPITLRRTRAPPAGPRRAPGVGVRTRAHAIALACRVLLCFARDHLIDHEKGHLARTLLE</sequence>
<keyword evidence="2" id="KW-1185">Reference proteome</keyword>
<accession>A0A4C1U4Q9</accession>
<evidence type="ECO:0000313" key="2">
    <source>
        <dbReference type="Proteomes" id="UP000299102"/>
    </source>
</evidence>
<dbReference type="EMBL" id="BGZK01000127">
    <property type="protein sequence ID" value="GBP21301.1"/>
    <property type="molecule type" value="Genomic_DNA"/>
</dbReference>